<evidence type="ECO:0000259" key="2">
    <source>
        <dbReference type="Pfam" id="PF19040"/>
    </source>
</evidence>
<keyword evidence="4" id="KW-1185">Reference proteome</keyword>
<dbReference type="InterPro" id="IPR051922">
    <property type="entry name" value="Bact_Sporulation_Assoc"/>
</dbReference>
<dbReference type="Pfam" id="PF19040">
    <property type="entry name" value="SGNH"/>
    <property type="match status" value="1"/>
</dbReference>
<proteinExistence type="predicted"/>
<protein>
    <submittedName>
        <fullName evidence="3">Cell wall-binding repeat-containing protein</fullName>
    </submittedName>
</protein>
<dbReference type="Proteomes" id="UP001056455">
    <property type="component" value="Chromosome"/>
</dbReference>
<feature type="domain" description="SGNH" evidence="2">
    <location>
        <begin position="93"/>
        <end position="318"/>
    </location>
</feature>
<dbReference type="InterPro" id="IPR043968">
    <property type="entry name" value="SGNH"/>
</dbReference>
<name>A0ABY4YTK3_9MICO</name>
<sequence>MGFGAWGRRVLAGVAGLALVVALPTAAPAAGYDPDPGQGAEALTDGSWYLPAHDVSSALTKDGPLIPETAEQARNDRPEYYHDTKQGSEDWGRCHGARERTEPIGCVYGDPDGEFDLWLVGSSKTGQWADPLVEVAEREGWRVTIHTKSSCAFLPGLEVLDYPQCDTFNDAVLDLVDERDPDLVAFAPTYNEPASPTTPAEQDQVIADLLAAGAGHVAVLWESPGIVVGTSAVDCLDDLPANYQECSYQHEPGGIQVLNEAAQARALRDDQVSFVDLEPWVCPDNDLGACPGVIGGVQVTGVASHITTSYAKTLADPIAAQLYRAGIVENDPSAPTYRHAGADRYETAARLALEGNPRDVDTVYLATGVDAPDALAAGSRAGEDRLLLTRQGSLPAPTRDALRQLAPDRVILVGGTSAISGAVAEQVRDTLPRAAMRRVAGTDRYETTAKLAEFERGDSSLTRVFVTSGNAWADAVSVGGVARAGDWPLLLTQKNHLPSASQDALVATQPAEVVIVGGETVVSSTVEARLRAVLPDADVRRVAGDNRYETSADLARAYGDPDATSVLVATGLDFPDALAAGQGPGHGPGGPVLLTQPDHLPRAVVDVLESREPATAVVMGGTQAISSGVFEALRAVI</sequence>
<evidence type="ECO:0000256" key="1">
    <source>
        <dbReference type="SAM" id="SignalP"/>
    </source>
</evidence>
<evidence type="ECO:0000313" key="4">
    <source>
        <dbReference type="Proteomes" id="UP001056455"/>
    </source>
</evidence>
<dbReference type="PANTHER" id="PTHR30032">
    <property type="entry name" value="N-ACETYLMURAMOYL-L-ALANINE AMIDASE-RELATED"/>
    <property type="match status" value="1"/>
</dbReference>
<dbReference type="EMBL" id="CP099489">
    <property type="protein sequence ID" value="USQ80098.1"/>
    <property type="molecule type" value="Genomic_DNA"/>
</dbReference>
<accession>A0ABY4YTK3</accession>
<reference evidence="3" key="1">
    <citation type="submission" date="2022-06" db="EMBL/GenBank/DDBJ databases">
        <title>Ornithinimicrobium HY1793.</title>
        <authorList>
            <person name="Huang Y."/>
        </authorList>
    </citation>
    <scope>NUCLEOTIDE SEQUENCE</scope>
    <source>
        <strain evidence="3">HY1793</strain>
    </source>
</reference>
<keyword evidence="1" id="KW-0732">Signal</keyword>
<dbReference type="Pfam" id="PF04122">
    <property type="entry name" value="CW_binding_2"/>
    <property type="match status" value="3"/>
</dbReference>
<feature type="chain" id="PRO_5045071242" evidence="1">
    <location>
        <begin position="30"/>
        <end position="637"/>
    </location>
</feature>
<gene>
    <name evidence="3" type="ORF">NF556_00070</name>
</gene>
<organism evidence="3 4">
    <name type="scientific">Ornithinimicrobium faecis</name>
    <dbReference type="NCBI Taxonomy" id="2934158"/>
    <lineage>
        <taxon>Bacteria</taxon>
        <taxon>Bacillati</taxon>
        <taxon>Actinomycetota</taxon>
        <taxon>Actinomycetes</taxon>
        <taxon>Micrococcales</taxon>
        <taxon>Ornithinimicrobiaceae</taxon>
        <taxon>Ornithinimicrobium</taxon>
    </lineage>
</organism>
<feature type="signal peptide" evidence="1">
    <location>
        <begin position="1"/>
        <end position="29"/>
    </location>
</feature>
<dbReference type="InterPro" id="IPR007253">
    <property type="entry name" value="Cell_wall-bd_2"/>
</dbReference>
<dbReference type="RefSeq" id="WP_252593446.1">
    <property type="nucleotide sequence ID" value="NZ_CP099489.1"/>
</dbReference>
<evidence type="ECO:0000313" key="3">
    <source>
        <dbReference type="EMBL" id="USQ80098.1"/>
    </source>
</evidence>
<dbReference type="Gene3D" id="3.40.50.12090">
    <property type="match status" value="1"/>
</dbReference>
<dbReference type="PANTHER" id="PTHR30032:SF8">
    <property type="entry name" value="GERMINATION-SPECIFIC N-ACETYLMURAMOYL-L-ALANINE AMIDASE"/>
    <property type="match status" value="1"/>
</dbReference>